<dbReference type="InterPro" id="IPR005119">
    <property type="entry name" value="LysR_subst-bd"/>
</dbReference>
<dbReference type="SUPFAM" id="SSF53850">
    <property type="entry name" value="Periplasmic binding protein-like II"/>
    <property type="match status" value="1"/>
</dbReference>
<proteinExistence type="inferred from homology"/>
<evidence type="ECO:0000313" key="7">
    <source>
        <dbReference type="Proteomes" id="UP000076335"/>
    </source>
</evidence>
<evidence type="ECO:0000256" key="4">
    <source>
        <dbReference type="ARBA" id="ARBA00023163"/>
    </source>
</evidence>
<reference evidence="6 7" key="1">
    <citation type="submission" date="2015-12" db="EMBL/GenBank/DDBJ databases">
        <title>Genome sequence of Thalassospira lucentensis MCCC 1A02072.</title>
        <authorList>
            <person name="Lu L."/>
            <person name="Lai Q."/>
            <person name="Shao Z."/>
            <person name="Qian P."/>
        </authorList>
    </citation>
    <scope>NUCLEOTIDE SEQUENCE [LARGE SCALE GENOMIC DNA]</scope>
    <source>
        <strain evidence="6 7">MCCC 1A02072</strain>
    </source>
</reference>
<dbReference type="Gene3D" id="1.10.10.10">
    <property type="entry name" value="Winged helix-like DNA-binding domain superfamily/Winged helix DNA-binding domain"/>
    <property type="match status" value="1"/>
</dbReference>
<organism evidence="6 7">
    <name type="scientific">Thalassospira lucentensis</name>
    <dbReference type="NCBI Taxonomy" id="168935"/>
    <lineage>
        <taxon>Bacteria</taxon>
        <taxon>Pseudomonadati</taxon>
        <taxon>Pseudomonadota</taxon>
        <taxon>Alphaproteobacteria</taxon>
        <taxon>Rhodospirillales</taxon>
        <taxon>Thalassospiraceae</taxon>
        <taxon>Thalassospira</taxon>
    </lineage>
</organism>
<dbReference type="PROSITE" id="PS50931">
    <property type="entry name" value="HTH_LYSR"/>
    <property type="match status" value="1"/>
</dbReference>
<protein>
    <submittedName>
        <fullName evidence="6">LysR family transcriptional regulator</fullName>
    </submittedName>
</protein>
<sequence length="289" mass="31583">MISDQISPDLLRAFVAVCQQGSMSRVATQTGRTQSALSMQIKRLENLLERPLLQRTGRGVIPTAEGELFLGYATRILALNEEAHARLRQTEISGNVRIGLAEEVATAALPAALGRLHRAHPDIRLDITVQSSVGLGQLWDEHGLDLMIVPTSVTTADAQTVWNIEMHWVCARDHDMDFSRALDLVAFPSSCPWRRRMVESLVAAGIDHRMTMTSQSITALQAAVENGIGVGLLPADAIRPATMRLFKPPAGVPHTVTVQYGLYAHDRRPPVVDAALGILRRETPVSPND</sequence>
<dbReference type="InterPro" id="IPR036388">
    <property type="entry name" value="WH-like_DNA-bd_sf"/>
</dbReference>
<gene>
    <name evidence="6" type="ORF">AUP42_02175</name>
</gene>
<dbReference type="Pfam" id="PF00126">
    <property type="entry name" value="HTH_1"/>
    <property type="match status" value="1"/>
</dbReference>
<dbReference type="AlphaFoldDB" id="A0A154L3V3"/>
<dbReference type="GO" id="GO:0003677">
    <property type="term" value="F:DNA binding"/>
    <property type="evidence" value="ECO:0007669"/>
    <property type="project" value="UniProtKB-KW"/>
</dbReference>
<evidence type="ECO:0000256" key="3">
    <source>
        <dbReference type="ARBA" id="ARBA00023125"/>
    </source>
</evidence>
<keyword evidence="2" id="KW-0805">Transcription regulation</keyword>
<accession>A0A154L3V3</accession>
<dbReference type="SUPFAM" id="SSF46785">
    <property type="entry name" value="Winged helix' DNA-binding domain"/>
    <property type="match status" value="1"/>
</dbReference>
<evidence type="ECO:0000313" key="6">
    <source>
        <dbReference type="EMBL" id="KZB62884.1"/>
    </source>
</evidence>
<name>A0A154L3V3_9PROT</name>
<dbReference type="OrthoDB" id="9789529at2"/>
<dbReference type="InterPro" id="IPR036390">
    <property type="entry name" value="WH_DNA-bd_sf"/>
</dbReference>
<dbReference type="PANTHER" id="PTHR30579">
    <property type="entry name" value="TRANSCRIPTIONAL REGULATOR"/>
    <property type="match status" value="1"/>
</dbReference>
<dbReference type="Gene3D" id="3.40.190.10">
    <property type="entry name" value="Periplasmic binding protein-like II"/>
    <property type="match status" value="2"/>
</dbReference>
<comment type="caution">
    <text evidence="6">The sequence shown here is derived from an EMBL/GenBank/DDBJ whole genome shotgun (WGS) entry which is preliminary data.</text>
</comment>
<dbReference type="EMBL" id="LPVY01000020">
    <property type="protein sequence ID" value="KZB62884.1"/>
    <property type="molecule type" value="Genomic_DNA"/>
</dbReference>
<dbReference type="InterPro" id="IPR000847">
    <property type="entry name" value="LysR_HTH_N"/>
</dbReference>
<dbReference type="Pfam" id="PF03466">
    <property type="entry name" value="LysR_substrate"/>
    <property type="match status" value="1"/>
</dbReference>
<feature type="domain" description="HTH lysR-type" evidence="5">
    <location>
        <begin position="6"/>
        <end position="63"/>
    </location>
</feature>
<dbReference type="GO" id="GO:0003700">
    <property type="term" value="F:DNA-binding transcription factor activity"/>
    <property type="evidence" value="ECO:0007669"/>
    <property type="project" value="InterPro"/>
</dbReference>
<dbReference type="InterPro" id="IPR050176">
    <property type="entry name" value="LTTR"/>
</dbReference>
<comment type="similarity">
    <text evidence="1">Belongs to the LysR transcriptional regulatory family.</text>
</comment>
<dbReference type="FunFam" id="1.10.10.10:FF:000001">
    <property type="entry name" value="LysR family transcriptional regulator"/>
    <property type="match status" value="1"/>
</dbReference>
<dbReference type="RefSeq" id="WP_062952377.1">
    <property type="nucleotide sequence ID" value="NZ_LPVY01000020.1"/>
</dbReference>
<dbReference type="PANTHER" id="PTHR30579:SF7">
    <property type="entry name" value="HTH-TYPE TRANSCRIPTIONAL REGULATOR LRHA-RELATED"/>
    <property type="match status" value="1"/>
</dbReference>
<keyword evidence="3" id="KW-0238">DNA-binding</keyword>
<evidence type="ECO:0000256" key="1">
    <source>
        <dbReference type="ARBA" id="ARBA00009437"/>
    </source>
</evidence>
<evidence type="ECO:0000259" key="5">
    <source>
        <dbReference type="PROSITE" id="PS50931"/>
    </source>
</evidence>
<evidence type="ECO:0000256" key="2">
    <source>
        <dbReference type="ARBA" id="ARBA00023015"/>
    </source>
</evidence>
<keyword evidence="4" id="KW-0804">Transcription</keyword>
<dbReference type="Proteomes" id="UP000076335">
    <property type="component" value="Unassembled WGS sequence"/>
</dbReference>